<evidence type="ECO:0000256" key="1">
    <source>
        <dbReference type="SAM" id="MobiDB-lite"/>
    </source>
</evidence>
<reference evidence="3 4" key="1">
    <citation type="journal article" date="2012" name="Genet. Mol. Biol.">
        <title>Analysis of 16S rRNA and mxaF genes revealing insights into Methylobacterium niche-specific plant association.</title>
        <authorList>
            <person name="Dourado M.N."/>
            <person name="Andreote F.D."/>
            <person name="Dini-Andreote F."/>
            <person name="Conti R."/>
            <person name="Araujo J.M."/>
            <person name="Araujo W.L."/>
        </authorList>
    </citation>
    <scope>NUCLEOTIDE SEQUENCE [LARGE SCALE GENOMIC DNA]</scope>
    <source>
        <strain evidence="3 4">TC3-10</strain>
    </source>
</reference>
<feature type="signal peptide" evidence="2">
    <location>
        <begin position="1"/>
        <end position="26"/>
    </location>
</feature>
<dbReference type="EMBL" id="MLCA01000001">
    <property type="protein sequence ID" value="MEE7489453.1"/>
    <property type="molecule type" value="Genomic_DNA"/>
</dbReference>
<evidence type="ECO:0000313" key="3">
    <source>
        <dbReference type="EMBL" id="MEE7489453.1"/>
    </source>
</evidence>
<dbReference type="Proteomes" id="UP001355206">
    <property type="component" value="Unassembled WGS sequence"/>
</dbReference>
<sequence length="296" mass="29215">MRSSFSPALTLTLLLALSGAALGQQAEPPGAAGPDPASAAPATGRSRPARPRIRHAQAPSQPIMVYDARIEAGDLRISGSVRKPGAIVVLDDDISIQADRRGRFTFRLPYRPATCVVTLKAEPDEREAVVANCAPEGPPGPPGPQGAAGPPGETGPRGETGAKGETGPKGDQGLKGETGPQGEPGPKGESGPTGAVGPQGAPGPKGETGASGLQGPAGPRGPVGPQGGPGPKGEATAASLRPVRKSDCPGGCTVTCATGEMLVTAHCLKGGAPTYDGEGASCPAEASGIVGFCTRP</sequence>
<dbReference type="PANTHER" id="PTHR24637:SF421">
    <property type="entry name" value="CUTICLE COLLAGEN DPY-2"/>
    <property type="match status" value="1"/>
</dbReference>
<dbReference type="PANTHER" id="PTHR24637">
    <property type="entry name" value="COLLAGEN"/>
    <property type="match status" value="1"/>
</dbReference>
<feature type="compositionally biased region" description="Low complexity" evidence="1">
    <location>
        <begin position="24"/>
        <end position="44"/>
    </location>
</feature>
<name>A0ABU7TIS6_9HYPH</name>
<feature type="chain" id="PRO_5046434313" evidence="2">
    <location>
        <begin position="27"/>
        <end position="296"/>
    </location>
</feature>
<organism evidence="3 4">
    <name type="scientific">Methylobacterium oryzae</name>
    <dbReference type="NCBI Taxonomy" id="334852"/>
    <lineage>
        <taxon>Bacteria</taxon>
        <taxon>Pseudomonadati</taxon>
        <taxon>Pseudomonadota</taxon>
        <taxon>Alphaproteobacteria</taxon>
        <taxon>Hyphomicrobiales</taxon>
        <taxon>Methylobacteriaceae</taxon>
        <taxon>Methylobacterium</taxon>
    </lineage>
</organism>
<dbReference type="Pfam" id="PF01391">
    <property type="entry name" value="Collagen"/>
    <property type="match status" value="1"/>
</dbReference>
<proteinExistence type="predicted"/>
<feature type="region of interest" description="Disordered" evidence="1">
    <location>
        <begin position="131"/>
        <end position="244"/>
    </location>
</feature>
<gene>
    <name evidence="3" type="ORF">MOTC310_02790</name>
</gene>
<comment type="caution">
    <text evidence="3">The sequence shown here is derived from an EMBL/GenBank/DDBJ whole genome shotgun (WGS) entry which is preliminary data.</text>
</comment>
<keyword evidence="2" id="KW-0732">Signal</keyword>
<dbReference type="InterPro" id="IPR008160">
    <property type="entry name" value="Collagen"/>
</dbReference>
<evidence type="ECO:0000313" key="4">
    <source>
        <dbReference type="Proteomes" id="UP001355206"/>
    </source>
</evidence>
<protein>
    <submittedName>
        <fullName evidence="3">Collagen-like protein</fullName>
    </submittedName>
</protein>
<keyword evidence="4" id="KW-1185">Reference proteome</keyword>
<dbReference type="RefSeq" id="WP_331300726.1">
    <property type="nucleotide sequence ID" value="NZ_MLCA01000001.1"/>
</dbReference>
<evidence type="ECO:0000256" key="2">
    <source>
        <dbReference type="SAM" id="SignalP"/>
    </source>
</evidence>
<feature type="compositionally biased region" description="Basic and acidic residues" evidence="1">
    <location>
        <begin position="160"/>
        <end position="174"/>
    </location>
</feature>
<feature type="region of interest" description="Disordered" evidence="1">
    <location>
        <begin position="24"/>
        <end position="54"/>
    </location>
</feature>
<accession>A0ABU7TIS6</accession>